<gene>
    <name evidence="2" type="ORF">ZHD862_LOCUS8770</name>
</gene>
<dbReference type="AlphaFoldDB" id="A0A814BGA2"/>
<feature type="region of interest" description="Disordered" evidence="1">
    <location>
        <begin position="112"/>
        <end position="137"/>
    </location>
</feature>
<evidence type="ECO:0000313" key="2">
    <source>
        <dbReference type="EMBL" id="CAF0927974.1"/>
    </source>
</evidence>
<evidence type="ECO:0000313" key="3">
    <source>
        <dbReference type="Proteomes" id="UP000663864"/>
    </source>
</evidence>
<name>A0A814BGA2_9BILA</name>
<feature type="compositionally biased region" description="Basic and acidic residues" evidence="1">
    <location>
        <begin position="126"/>
        <end position="137"/>
    </location>
</feature>
<sequence length="137" mass="15637">MSKFPGLELIHTHYQDVYKNDDWKYLINVFHYVMWEYNFLVVGENGPNDLSKWFVYKKNGKYAGLIKTNIQDYARKKGNLGHISMLVASFKQHIIPLINVQPGAQHAQAQTLNSNTGDKGVGNSENHTDPTTKTRAL</sequence>
<comment type="caution">
    <text evidence="2">The sequence shown here is derived from an EMBL/GenBank/DDBJ whole genome shotgun (WGS) entry which is preliminary data.</text>
</comment>
<dbReference type="EMBL" id="CAJNOT010000289">
    <property type="protein sequence ID" value="CAF0927974.1"/>
    <property type="molecule type" value="Genomic_DNA"/>
</dbReference>
<reference evidence="2" key="1">
    <citation type="submission" date="2021-02" db="EMBL/GenBank/DDBJ databases">
        <authorList>
            <person name="Nowell W R."/>
        </authorList>
    </citation>
    <scope>NUCLEOTIDE SEQUENCE</scope>
</reference>
<organism evidence="2 3">
    <name type="scientific">Rotaria sordida</name>
    <dbReference type="NCBI Taxonomy" id="392033"/>
    <lineage>
        <taxon>Eukaryota</taxon>
        <taxon>Metazoa</taxon>
        <taxon>Spiralia</taxon>
        <taxon>Gnathifera</taxon>
        <taxon>Rotifera</taxon>
        <taxon>Eurotatoria</taxon>
        <taxon>Bdelloidea</taxon>
        <taxon>Philodinida</taxon>
        <taxon>Philodinidae</taxon>
        <taxon>Rotaria</taxon>
    </lineage>
</organism>
<accession>A0A814BGA2</accession>
<evidence type="ECO:0000256" key="1">
    <source>
        <dbReference type="SAM" id="MobiDB-lite"/>
    </source>
</evidence>
<protein>
    <submittedName>
        <fullName evidence="2">Uncharacterized protein</fullName>
    </submittedName>
</protein>
<dbReference type="Proteomes" id="UP000663864">
    <property type="component" value="Unassembled WGS sequence"/>
</dbReference>
<proteinExistence type="predicted"/>
<feature type="compositionally biased region" description="Polar residues" evidence="1">
    <location>
        <begin position="112"/>
        <end position="125"/>
    </location>
</feature>